<dbReference type="Pfam" id="PF18294">
    <property type="entry name" value="Pept_S41_N"/>
    <property type="match status" value="1"/>
</dbReference>
<dbReference type="InterPro" id="IPR036034">
    <property type="entry name" value="PDZ_sf"/>
</dbReference>
<dbReference type="OrthoDB" id="7168509at2"/>
<dbReference type="Gene3D" id="3.90.226.10">
    <property type="entry name" value="2-enoyl-CoA Hydratase, Chain A, domain 1"/>
    <property type="match status" value="1"/>
</dbReference>
<feature type="chain" id="PRO_5011672945" evidence="1">
    <location>
        <begin position="21"/>
        <end position="495"/>
    </location>
</feature>
<keyword evidence="4" id="KW-1185">Reference proteome</keyword>
<dbReference type="GO" id="GO:0008236">
    <property type="term" value="F:serine-type peptidase activity"/>
    <property type="evidence" value="ECO:0007669"/>
    <property type="project" value="InterPro"/>
</dbReference>
<dbReference type="STRING" id="192904.SAMN04488514_101923"/>
<evidence type="ECO:0000313" key="3">
    <source>
        <dbReference type="EMBL" id="SDL47013.1"/>
    </source>
</evidence>
<dbReference type="GO" id="GO:0004175">
    <property type="term" value="F:endopeptidase activity"/>
    <property type="evidence" value="ECO:0007669"/>
    <property type="project" value="TreeGrafter"/>
</dbReference>
<organism evidence="3 4">
    <name type="scientific">Kriegella aquimaris</name>
    <dbReference type="NCBI Taxonomy" id="192904"/>
    <lineage>
        <taxon>Bacteria</taxon>
        <taxon>Pseudomonadati</taxon>
        <taxon>Bacteroidota</taxon>
        <taxon>Flavobacteriia</taxon>
        <taxon>Flavobacteriales</taxon>
        <taxon>Flavobacteriaceae</taxon>
        <taxon>Kriegella</taxon>
    </lineage>
</organism>
<dbReference type="AlphaFoldDB" id="A0A1G9KCH1"/>
<keyword evidence="3" id="KW-0645">Protease</keyword>
<dbReference type="InterPro" id="IPR041613">
    <property type="entry name" value="Pept_S41_N"/>
</dbReference>
<gene>
    <name evidence="3" type="ORF">SAMN04488514_101923</name>
</gene>
<proteinExistence type="predicted"/>
<keyword evidence="1" id="KW-0732">Signal</keyword>
<dbReference type="SUPFAM" id="SSF52096">
    <property type="entry name" value="ClpP/crotonase"/>
    <property type="match status" value="1"/>
</dbReference>
<dbReference type="GO" id="GO:0030288">
    <property type="term" value="C:outer membrane-bounded periplasmic space"/>
    <property type="evidence" value="ECO:0007669"/>
    <property type="project" value="TreeGrafter"/>
</dbReference>
<dbReference type="Gene3D" id="2.30.42.10">
    <property type="match status" value="1"/>
</dbReference>
<dbReference type="PROSITE" id="PS51257">
    <property type="entry name" value="PROKAR_LIPOPROTEIN"/>
    <property type="match status" value="1"/>
</dbReference>
<dbReference type="InterPro" id="IPR029045">
    <property type="entry name" value="ClpP/crotonase-like_dom_sf"/>
</dbReference>
<evidence type="ECO:0000259" key="2">
    <source>
        <dbReference type="SMART" id="SM00245"/>
    </source>
</evidence>
<sequence length="495" mass="55309">MKKYVVLFLSLGLLSLSCSKDDDSLIKLTGPNPDPDANVDVQDFMWKAMNSWYFWQAEVPNLADDKFPNTSDGSKAYTEFLESESDPAAFFDDALLYSEDRFSFYSDDYETLTKSLSGISKSNGLEFGLVRFSDSDDVFGYVRYIIPNSDAASKDINRGDLFTGVNGRTLTIDNYSSLLFGDEDTYILNMATIEGEIITPSNREVSLTKMPDLAENPIFLDETFEIGAQKIGYLVYNAFTNEYDEELNEVFGRFADANITDLVLDLRYNPGGSVNTARLLSSMVYGANTNELFLRQRWNDKIQEQLSKEQLEDYFADKTSGKTTLRTLNLSKVYILATGSSASASELVINGLAPYVDVVHIGETTRGKNEFSITMVDDPEGSYIYNPERENKINSDNRWAIQPLVGRNENADGFSDYTSGLVPDIELQEDISNLGVLGDLQEPLLAKAIQEITGSTTGKRDFTVHMPANVMTSSKMFAPLKDNMFIDKPLNINLN</sequence>
<dbReference type="GO" id="GO:0007165">
    <property type="term" value="P:signal transduction"/>
    <property type="evidence" value="ECO:0007669"/>
    <property type="project" value="TreeGrafter"/>
</dbReference>
<feature type="signal peptide" evidence="1">
    <location>
        <begin position="1"/>
        <end position="20"/>
    </location>
</feature>
<protein>
    <submittedName>
        <fullName evidence="3">C-terminal processing protease CtpA/Prc, contains a PDZ domain</fullName>
    </submittedName>
</protein>
<dbReference type="InterPro" id="IPR005151">
    <property type="entry name" value="Tail-specific_protease"/>
</dbReference>
<accession>A0A1G9KCH1</accession>
<feature type="domain" description="Tail specific protease" evidence="2">
    <location>
        <begin position="200"/>
        <end position="428"/>
    </location>
</feature>
<dbReference type="GO" id="GO:0006508">
    <property type="term" value="P:proteolysis"/>
    <property type="evidence" value="ECO:0007669"/>
    <property type="project" value="UniProtKB-KW"/>
</dbReference>
<evidence type="ECO:0000313" key="4">
    <source>
        <dbReference type="Proteomes" id="UP000199440"/>
    </source>
</evidence>
<keyword evidence="3" id="KW-0378">Hydrolase</keyword>
<dbReference type="Proteomes" id="UP000199440">
    <property type="component" value="Unassembled WGS sequence"/>
</dbReference>
<evidence type="ECO:0000256" key="1">
    <source>
        <dbReference type="SAM" id="SignalP"/>
    </source>
</evidence>
<dbReference type="SMART" id="SM00245">
    <property type="entry name" value="TSPc"/>
    <property type="match status" value="1"/>
</dbReference>
<dbReference type="CDD" id="cd07561">
    <property type="entry name" value="Peptidase_S41_CPP_like"/>
    <property type="match status" value="1"/>
</dbReference>
<dbReference type="RefSeq" id="WP_089885733.1">
    <property type="nucleotide sequence ID" value="NZ_FNGV01000001.1"/>
</dbReference>
<dbReference type="EMBL" id="FNGV01000001">
    <property type="protein sequence ID" value="SDL47013.1"/>
    <property type="molecule type" value="Genomic_DNA"/>
</dbReference>
<dbReference type="PANTHER" id="PTHR32060:SF30">
    <property type="entry name" value="CARBOXY-TERMINAL PROCESSING PROTEASE CTPA"/>
    <property type="match status" value="1"/>
</dbReference>
<name>A0A1G9KCH1_9FLAO</name>
<dbReference type="Pfam" id="PF03572">
    <property type="entry name" value="Peptidase_S41"/>
    <property type="match status" value="1"/>
</dbReference>
<reference evidence="3 4" key="1">
    <citation type="submission" date="2016-10" db="EMBL/GenBank/DDBJ databases">
        <authorList>
            <person name="de Groot N.N."/>
        </authorList>
    </citation>
    <scope>NUCLEOTIDE SEQUENCE [LARGE SCALE GENOMIC DNA]</scope>
    <source>
        <strain evidence="3 4">DSM 19886</strain>
    </source>
</reference>
<dbReference type="PANTHER" id="PTHR32060">
    <property type="entry name" value="TAIL-SPECIFIC PROTEASE"/>
    <property type="match status" value="1"/>
</dbReference>
<dbReference type="Gene3D" id="3.30.750.170">
    <property type="match status" value="1"/>
</dbReference>